<dbReference type="EMBL" id="CP017812">
    <property type="protein sequence ID" value="AOZ73114.1"/>
    <property type="molecule type" value="Genomic_DNA"/>
</dbReference>
<dbReference type="Proteomes" id="UP000176288">
    <property type="component" value="Chromosome"/>
</dbReference>
<sequence length="67" mass="7851">MWGSPLRIELGFDPQKRPFGCHPRYEKDGHEEHDPSAPDVGVVVFVFIHARLAVLRMSPKNLFCFWW</sequence>
<dbReference type="KEGG" id="avu:BK816_07265"/>
<protein>
    <submittedName>
        <fullName evidence="1">Uncharacterized protein</fullName>
    </submittedName>
</protein>
<reference evidence="1 2" key="1">
    <citation type="submission" date="2016-10" db="EMBL/GenBank/DDBJ databases">
        <title>Actinomyces aegypiusis sp. nov., isolated from the Aegypius monachus in Qinghai Tibet Plateau China.</title>
        <authorList>
            <person name="Wang Y."/>
        </authorList>
    </citation>
    <scope>NUCLEOTIDE SEQUENCE [LARGE SCALE GENOMIC DNA]</scope>
    <source>
        <strain evidence="1 2">VUL4_3</strain>
    </source>
</reference>
<organism evidence="1 2">
    <name type="scientific">Boudabousia tangfeifanii</name>
    <dbReference type="NCBI Taxonomy" id="1912795"/>
    <lineage>
        <taxon>Bacteria</taxon>
        <taxon>Bacillati</taxon>
        <taxon>Actinomycetota</taxon>
        <taxon>Actinomycetes</taxon>
        <taxon>Actinomycetales</taxon>
        <taxon>Actinomycetaceae</taxon>
        <taxon>Boudabousia</taxon>
    </lineage>
</organism>
<evidence type="ECO:0000313" key="2">
    <source>
        <dbReference type="Proteomes" id="UP000176288"/>
    </source>
</evidence>
<keyword evidence="2" id="KW-1185">Reference proteome</keyword>
<gene>
    <name evidence="1" type="ORF">BK816_07265</name>
</gene>
<accession>A0A1D9MLD6</accession>
<name>A0A1D9MLD6_9ACTO</name>
<proteinExistence type="predicted"/>
<evidence type="ECO:0000313" key="1">
    <source>
        <dbReference type="EMBL" id="AOZ73114.1"/>
    </source>
</evidence>
<dbReference type="AlphaFoldDB" id="A0A1D9MLD6"/>